<sequence>MNRSPNLLKQILVAIVSCLAVILIHSIAPIQAQSQPVVAVKTVYYPIKGATAGQLRQQMNRLGPISQTSGQRFDARTDWYVRWNYQYLNQANSCQLTAIRVRADVSVTLPQWKQPANAAKGLVNRWNQYIKALRLHEDGHKDNGIATSQEILQLLKRFPAKSSCSELGVAANKAAQGIISQYNQRDLDYDRKTQHGVTQGAVFSG</sequence>
<gene>
    <name evidence="1" type="ORF">NDI38_06610</name>
</gene>
<name>A0ABV0KFU7_9CYAN</name>
<keyword evidence="1" id="KW-0645">Protease</keyword>
<keyword evidence="2" id="KW-1185">Reference proteome</keyword>
<reference evidence="1 2" key="1">
    <citation type="submission" date="2022-04" db="EMBL/GenBank/DDBJ databases">
        <title>Positive selection, recombination, and allopatry shape intraspecific diversity of widespread and dominant cyanobacteria.</title>
        <authorList>
            <person name="Wei J."/>
            <person name="Shu W."/>
            <person name="Hu C."/>
        </authorList>
    </citation>
    <scope>NUCLEOTIDE SEQUENCE [LARGE SCALE GENOMIC DNA]</scope>
    <source>
        <strain evidence="1 2">AS-A4</strain>
    </source>
</reference>
<dbReference type="GO" id="GO:0006508">
    <property type="term" value="P:proteolysis"/>
    <property type="evidence" value="ECO:0007669"/>
    <property type="project" value="UniProtKB-KW"/>
</dbReference>
<evidence type="ECO:0000313" key="1">
    <source>
        <dbReference type="EMBL" id="MEP1058107.1"/>
    </source>
</evidence>
<dbReference type="GO" id="GO:0008233">
    <property type="term" value="F:peptidase activity"/>
    <property type="evidence" value="ECO:0007669"/>
    <property type="project" value="UniProtKB-KW"/>
</dbReference>
<keyword evidence="1" id="KW-0378">Hydrolase</keyword>
<dbReference type="Proteomes" id="UP001476950">
    <property type="component" value="Unassembled WGS sequence"/>
</dbReference>
<comment type="caution">
    <text evidence="1">The sequence shown here is derived from an EMBL/GenBank/DDBJ whole genome shotgun (WGS) entry which is preliminary data.</text>
</comment>
<proteinExistence type="predicted"/>
<dbReference type="RefSeq" id="WP_190451625.1">
    <property type="nucleotide sequence ID" value="NZ_JAMPLM010000003.1"/>
</dbReference>
<accession>A0ABV0KFU7</accession>
<dbReference type="InterPro" id="IPR010321">
    <property type="entry name" value="DUF922"/>
</dbReference>
<organism evidence="1 2">
    <name type="scientific">Stenomitos frigidus AS-A4</name>
    <dbReference type="NCBI Taxonomy" id="2933935"/>
    <lineage>
        <taxon>Bacteria</taxon>
        <taxon>Bacillati</taxon>
        <taxon>Cyanobacteriota</taxon>
        <taxon>Cyanophyceae</taxon>
        <taxon>Leptolyngbyales</taxon>
        <taxon>Leptolyngbyaceae</taxon>
        <taxon>Stenomitos</taxon>
    </lineage>
</organism>
<dbReference type="Pfam" id="PF06037">
    <property type="entry name" value="DUF922"/>
    <property type="match status" value="1"/>
</dbReference>
<dbReference type="EMBL" id="JAMPLM010000003">
    <property type="protein sequence ID" value="MEP1058107.1"/>
    <property type="molecule type" value="Genomic_DNA"/>
</dbReference>
<evidence type="ECO:0000313" key="2">
    <source>
        <dbReference type="Proteomes" id="UP001476950"/>
    </source>
</evidence>
<protein>
    <submittedName>
        <fullName evidence="1">DUF922 domain-containing Zn-dependent protease</fullName>
    </submittedName>
</protein>